<evidence type="ECO:0000313" key="1">
    <source>
        <dbReference type="EMBL" id="KOO29478.1"/>
    </source>
</evidence>
<gene>
    <name evidence="1" type="ORF">Ctob_008823</name>
</gene>
<reference evidence="2" key="1">
    <citation type="journal article" date="2015" name="PLoS Genet.">
        <title>Genome Sequence and Transcriptome Analyses of Chrysochromulina tobin: Metabolic Tools for Enhanced Algal Fitness in the Prominent Order Prymnesiales (Haptophyceae).</title>
        <authorList>
            <person name="Hovde B.T."/>
            <person name="Deodato C.R."/>
            <person name="Hunsperger H.M."/>
            <person name="Ryken S.A."/>
            <person name="Yost W."/>
            <person name="Jha R.K."/>
            <person name="Patterson J."/>
            <person name="Monnat R.J. Jr."/>
            <person name="Barlow S.B."/>
            <person name="Starkenburg S.R."/>
            <person name="Cattolico R.A."/>
        </authorList>
    </citation>
    <scope>NUCLEOTIDE SEQUENCE</scope>
    <source>
        <strain evidence="2">CCMP291</strain>
    </source>
</reference>
<dbReference type="OrthoDB" id="10576180at2759"/>
<dbReference type="Gene3D" id="3.90.550.10">
    <property type="entry name" value="Spore Coat Polysaccharide Biosynthesis Protein SpsA, Chain A"/>
    <property type="match status" value="1"/>
</dbReference>
<dbReference type="InterPro" id="IPR029044">
    <property type="entry name" value="Nucleotide-diphossugar_trans"/>
</dbReference>
<proteinExistence type="predicted"/>
<sequence>MSEHDGRCSRRYGDIDSAWEACMAEPACAGVVRDNGLRCRGGEANRKRALGKNRGRRSGDTLDFELRGGGVAQGSTTAWICGSRLRALTPVAGTTYRRHNNVKLNNASAAQGYVFIALGPCALPSYNCSFLQEARNAIRALREVDSARPIAVLSDGGVPTQALLQATEADLITVLDSYSGAARSAGTASDLRVRKLLAYGQSPFESTVFFDGDTFARTSNVAMLFAALEHFELAAAFECCRIDYGYSALNFDKDDFFRGWEMQTGVMAYRRTPRLAAFWQATIDEFSEREAYWMSRSSGEQGAATLALSRVDVRFMPLPPVFNARPYTMMHYVNVFGVPVYHGKDLWTRMDLQGRYEPNADAIISQRMLRDWNGTAEVLRTEFVSGRTSPLLMKSPWMTPVRG</sequence>
<dbReference type="EMBL" id="JWZX01002410">
    <property type="protein sequence ID" value="KOO29478.1"/>
    <property type="molecule type" value="Genomic_DNA"/>
</dbReference>
<dbReference type="AlphaFoldDB" id="A0A0M0JTQ2"/>
<protein>
    <recommendedName>
        <fullName evidence="3">Nucleotide-diphospho-sugar transferase domain-containing protein</fullName>
    </recommendedName>
</protein>
<dbReference type="SUPFAM" id="SSF53448">
    <property type="entry name" value="Nucleotide-diphospho-sugar transferases"/>
    <property type="match status" value="1"/>
</dbReference>
<keyword evidence="2" id="KW-1185">Reference proteome</keyword>
<comment type="caution">
    <text evidence="1">The sequence shown here is derived from an EMBL/GenBank/DDBJ whole genome shotgun (WGS) entry which is preliminary data.</text>
</comment>
<name>A0A0M0JTQ2_9EUKA</name>
<accession>A0A0M0JTQ2</accession>
<evidence type="ECO:0000313" key="2">
    <source>
        <dbReference type="Proteomes" id="UP000037460"/>
    </source>
</evidence>
<evidence type="ECO:0008006" key="3">
    <source>
        <dbReference type="Google" id="ProtNLM"/>
    </source>
</evidence>
<organism evidence="1 2">
    <name type="scientific">Chrysochromulina tobinii</name>
    <dbReference type="NCBI Taxonomy" id="1460289"/>
    <lineage>
        <taxon>Eukaryota</taxon>
        <taxon>Haptista</taxon>
        <taxon>Haptophyta</taxon>
        <taxon>Prymnesiophyceae</taxon>
        <taxon>Prymnesiales</taxon>
        <taxon>Chrysochromulinaceae</taxon>
        <taxon>Chrysochromulina</taxon>
    </lineage>
</organism>
<dbReference type="Proteomes" id="UP000037460">
    <property type="component" value="Unassembled WGS sequence"/>
</dbReference>